<sequence length="997" mass="110275">MALIDNDNRIYPLDNTSQAKIRSAVQILSLTDVIVELVKNALDAQASSIKAVLNYAAGFCSVLDDGYGIPANEFSENGRLAQAYCTSKLGPQSHTYGRHGRYLAALAGVSLLSITSRAAGEHNTNVLWLDESGRLGHIEEQPHLSEMKGGTRVKVHNLFSRLPVRRKHLADRFTDKIEVHKEFGRLKHLLTGLIFAFPRSFELHVQHSSSACIFHHKLTPAQSGRMTRTDDPKSIESMVSALHHAGYVDRACGADWRQSTITLGGIEIHAVISLEPVPHKLVQFMAINHRPLTKQTHPEVFQLINALFDNSSFGALGHTSDDSSGQMQESKHLSRRSRHGQSKSVDRWPMFVIWVSADLEVAGGLMLAIGAHDQNQKLMARITSLLETLIKEFLTSHDFHTGRARDECHSERSLKAQDTVRADLSQRSPSQSRQEFRHWSRVKSSRASVMDNILTGLPFQKAKSESQSVVLEHRHKSSPPISESGSTVVADELPDVSAILDGTKTRFETAIEWADPRTGRALRIDPRTGIVLPDTPCLPNTATSTGPRIPQVGGDRAPQRGRRKKDRALSLQQVVDNVRRYSTGRPTNQHQPIRSMALFSDLGESLQEQASTRRKQIDIFWEAADHCQGHHRAPAAQLEIPCISKNALPQAKVLRQLDNKFILARVPEAGRRASSDAKLVLIDQHAADERCKVEHLLKAVQEDEPVVLARSLRFEVPATEAQMLDTLKRHFLRWNIVYEVSANVGSGNVADAPASTREQQEVWVTALPSAIAERCRLRPKLIIELLREEVWSEKPVRRVKSKPSDVHDNKRRETVSRTHVTDQQTTFTTSTVPSRLLDLVNSRACRSAIMFNDELTTDQCEGLVEQLSKCALPFQCAHGRPSMVVLSDLASFPDHQPLAPTSTTLDLVYAEAGPNHTASSMTDSPAATLRSRRLTTGGEAVGSNSAGQTPTTTASLCASPQGHPALNSIDDYTTDFGQAYRAWIVTEKTALQAATPC</sequence>
<comment type="caution">
    <text evidence="4">The sequence shown here is derived from an EMBL/GenBank/DDBJ whole genome shotgun (WGS) entry which is preliminary data.</text>
</comment>
<name>A0ABR0K5F9_9EURO</name>
<feature type="domain" description="MutL C-terminal dimerisation" evidence="3">
    <location>
        <begin position="653"/>
        <end position="855"/>
    </location>
</feature>
<dbReference type="Pfam" id="PF13589">
    <property type="entry name" value="HATPase_c_3"/>
    <property type="match status" value="1"/>
</dbReference>
<feature type="region of interest" description="Disordered" evidence="2">
    <location>
        <begin position="318"/>
        <end position="341"/>
    </location>
</feature>
<dbReference type="EMBL" id="JAVRRG010000087">
    <property type="protein sequence ID" value="KAK5087551.1"/>
    <property type="molecule type" value="Genomic_DNA"/>
</dbReference>
<dbReference type="Pfam" id="PF08676">
    <property type="entry name" value="MutL_C"/>
    <property type="match status" value="1"/>
</dbReference>
<keyword evidence="5" id="KW-1185">Reference proteome</keyword>
<dbReference type="InterPro" id="IPR042120">
    <property type="entry name" value="MutL_C_dimsub"/>
</dbReference>
<dbReference type="InterPro" id="IPR014790">
    <property type="entry name" value="MutL_C"/>
</dbReference>
<gene>
    <name evidence="4" type="primary">MLH3</name>
    <name evidence="4" type="ORF">LTR24_006591</name>
</gene>
<dbReference type="PANTHER" id="PTHR10073:SF47">
    <property type="entry name" value="DNA MISMATCH REPAIR PROTEIN MLH3"/>
    <property type="match status" value="1"/>
</dbReference>
<dbReference type="Proteomes" id="UP001345013">
    <property type="component" value="Unassembled WGS sequence"/>
</dbReference>
<feature type="region of interest" description="Disordered" evidence="2">
    <location>
        <begin position="937"/>
        <end position="959"/>
    </location>
</feature>
<dbReference type="InterPro" id="IPR036890">
    <property type="entry name" value="HATPase_C_sf"/>
</dbReference>
<dbReference type="SUPFAM" id="SSF118116">
    <property type="entry name" value="DNA mismatch repair protein MutL"/>
    <property type="match status" value="2"/>
</dbReference>
<dbReference type="PANTHER" id="PTHR10073">
    <property type="entry name" value="DNA MISMATCH REPAIR PROTEIN MLH, PMS, MUTL"/>
    <property type="match status" value="1"/>
</dbReference>
<evidence type="ECO:0000259" key="3">
    <source>
        <dbReference type="SMART" id="SM00853"/>
    </source>
</evidence>
<dbReference type="SUPFAM" id="SSF55874">
    <property type="entry name" value="ATPase domain of HSP90 chaperone/DNA topoisomerase II/histidine kinase"/>
    <property type="match status" value="1"/>
</dbReference>
<dbReference type="Gene3D" id="3.30.1540.20">
    <property type="entry name" value="MutL, C-terminal domain, dimerisation subdomain"/>
    <property type="match status" value="1"/>
</dbReference>
<dbReference type="InterPro" id="IPR038973">
    <property type="entry name" value="MutL/Mlh/Pms-like"/>
</dbReference>
<evidence type="ECO:0000256" key="2">
    <source>
        <dbReference type="SAM" id="MobiDB-lite"/>
    </source>
</evidence>
<feature type="compositionally biased region" description="Polar residues" evidence="2">
    <location>
        <begin position="942"/>
        <end position="958"/>
    </location>
</feature>
<evidence type="ECO:0000313" key="4">
    <source>
        <dbReference type="EMBL" id="KAK5087551.1"/>
    </source>
</evidence>
<evidence type="ECO:0000256" key="1">
    <source>
        <dbReference type="ARBA" id="ARBA00006082"/>
    </source>
</evidence>
<feature type="compositionally biased region" description="Basic and acidic residues" evidence="2">
    <location>
        <begin position="404"/>
        <end position="421"/>
    </location>
</feature>
<dbReference type="SMART" id="SM00853">
    <property type="entry name" value="MutL_C"/>
    <property type="match status" value="1"/>
</dbReference>
<accession>A0ABR0K5F9</accession>
<comment type="similarity">
    <text evidence="1">Belongs to the DNA mismatch repair MutL/HexB family.</text>
</comment>
<dbReference type="Gene3D" id="3.30.565.10">
    <property type="entry name" value="Histidine kinase-like ATPase, C-terminal domain"/>
    <property type="match status" value="1"/>
</dbReference>
<proteinExistence type="inferred from homology"/>
<protein>
    <submittedName>
        <fullName evidence="4">DNA mismatch repair protein</fullName>
    </submittedName>
</protein>
<reference evidence="4 5" key="1">
    <citation type="submission" date="2023-08" db="EMBL/GenBank/DDBJ databases">
        <title>Black Yeasts Isolated from many extreme environments.</title>
        <authorList>
            <person name="Coleine C."/>
            <person name="Stajich J.E."/>
            <person name="Selbmann L."/>
        </authorList>
    </citation>
    <scope>NUCLEOTIDE SEQUENCE [LARGE SCALE GENOMIC DNA]</scope>
    <source>
        <strain evidence="4 5">CCFEE 5885</strain>
    </source>
</reference>
<feature type="region of interest" description="Disordered" evidence="2">
    <location>
        <begin position="404"/>
        <end position="439"/>
    </location>
</feature>
<evidence type="ECO:0000313" key="5">
    <source>
        <dbReference type="Proteomes" id="UP001345013"/>
    </source>
</evidence>
<organism evidence="4 5">
    <name type="scientific">Lithohypha guttulata</name>
    <dbReference type="NCBI Taxonomy" id="1690604"/>
    <lineage>
        <taxon>Eukaryota</taxon>
        <taxon>Fungi</taxon>
        <taxon>Dikarya</taxon>
        <taxon>Ascomycota</taxon>
        <taxon>Pezizomycotina</taxon>
        <taxon>Eurotiomycetes</taxon>
        <taxon>Chaetothyriomycetidae</taxon>
        <taxon>Chaetothyriales</taxon>
        <taxon>Trichomeriaceae</taxon>
        <taxon>Lithohypha</taxon>
    </lineage>
</organism>
<feature type="region of interest" description="Disordered" evidence="2">
    <location>
        <begin position="533"/>
        <end position="568"/>
    </location>
</feature>
<dbReference type="InterPro" id="IPR037198">
    <property type="entry name" value="MutL_C_sf"/>
</dbReference>